<evidence type="ECO:0000313" key="1">
    <source>
        <dbReference type="EMBL" id="OWZ02646.1"/>
    </source>
</evidence>
<keyword evidence="1" id="KW-0548">Nucleotidyltransferase</keyword>
<keyword evidence="1" id="KW-0808">Transferase</keyword>
<evidence type="ECO:0000313" key="2">
    <source>
        <dbReference type="Proteomes" id="UP000198211"/>
    </source>
</evidence>
<name>A0A225VAC0_9STRA</name>
<dbReference type="PANTHER" id="PTHR33064:SF37">
    <property type="entry name" value="RIBONUCLEASE H"/>
    <property type="match status" value="1"/>
</dbReference>
<dbReference type="SUPFAM" id="SSF56672">
    <property type="entry name" value="DNA/RNA polymerases"/>
    <property type="match status" value="1"/>
</dbReference>
<dbReference type="OrthoDB" id="135194at2759"/>
<keyword evidence="1" id="KW-0695">RNA-directed DNA polymerase</keyword>
<sequence>MPFGLKNAPQIYQRMIDNALYGFTRIPKSEDPGGTLDVFEDIANDWDQLCDRVENLLKACDEWNLSISVVKSFWGMPEEEYLGHMVSHNGLDANPKICLH</sequence>
<dbReference type="InterPro" id="IPR043128">
    <property type="entry name" value="Rev_trsase/Diguanyl_cyclase"/>
</dbReference>
<dbReference type="InterPro" id="IPR043502">
    <property type="entry name" value="DNA/RNA_pol_sf"/>
</dbReference>
<accession>A0A225VAC0</accession>
<gene>
    <name evidence="1" type="ORF">PHMEG_00025752</name>
</gene>
<protein>
    <submittedName>
        <fullName evidence="1">Reverse transcriptase</fullName>
    </submittedName>
</protein>
<organism evidence="1 2">
    <name type="scientific">Phytophthora megakarya</name>
    <dbReference type="NCBI Taxonomy" id="4795"/>
    <lineage>
        <taxon>Eukaryota</taxon>
        <taxon>Sar</taxon>
        <taxon>Stramenopiles</taxon>
        <taxon>Oomycota</taxon>
        <taxon>Peronosporomycetes</taxon>
        <taxon>Peronosporales</taxon>
        <taxon>Peronosporaceae</taxon>
        <taxon>Phytophthora</taxon>
    </lineage>
</organism>
<dbReference type="EMBL" id="NBNE01006026">
    <property type="protein sequence ID" value="OWZ02646.1"/>
    <property type="molecule type" value="Genomic_DNA"/>
</dbReference>
<dbReference type="Gene3D" id="3.30.70.270">
    <property type="match status" value="1"/>
</dbReference>
<dbReference type="GO" id="GO:0003964">
    <property type="term" value="F:RNA-directed DNA polymerase activity"/>
    <property type="evidence" value="ECO:0007669"/>
    <property type="project" value="UniProtKB-KW"/>
</dbReference>
<dbReference type="AlphaFoldDB" id="A0A225VAC0"/>
<comment type="caution">
    <text evidence="1">The sequence shown here is derived from an EMBL/GenBank/DDBJ whole genome shotgun (WGS) entry which is preliminary data.</text>
</comment>
<dbReference type="PANTHER" id="PTHR33064">
    <property type="entry name" value="POL PROTEIN"/>
    <property type="match status" value="1"/>
</dbReference>
<reference evidence="2" key="1">
    <citation type="submission" date="2017-03" db="EMBL/GenBank/DDBJ databases">
        <title>Phytopthora megakarya and P. palmivora, two closely related causual agents of cacao black pod achieved similar genome size and gene model numbers by different mechanisms.</title>
        <authorList>
            <person name="Ali S."/>
            <person name="Shao J."/>
            <person name="Larry D.J."/>
            <person name="Kronmiller B."/>
            <person name="Shen D."/>
            <person name="Strem M.D."/>
            <person name="Melnick R.L."/>
            <person name="Guiltinan M.J."/>
            <person name="Tyler B.M."/>
            <person name="Meinhardt L.W."/>
            <person name="Bailey B.A."/>
        </authorList>
    </citation>
    <scope>NUCLEOTIDE SEQUENCE [LARGE SCALE GENOMIC DNA]</scope>
    <source>
        <strain evidence="2">zdho120</strain>
    </source>
</reference>
<keyword evidence="2" id="KW-1185">Reference proteome</keyword>
<proteinExistence type="predicted"/>
<dbReference type="InterPro" id="IPR051320">
    <property type="entry name" value="Viral_Replic_Matur_Polypro"/>
</dbReference>
<dbReference type="Proteomes" id="UP000198211">
    <property type="component" value="Unassembled WGS sequence"/>
</dbReference>